<accession>A0A0L7KZA1</accession>
<sequence length="69" mass="7820">MIDGVPKVSKSAPEWIPVKPGSAELNYLEISSPTKFDMKSSSDFGQRSFWDGLGFIENENYHLNIRDEL</sequence>
<name>A0A0L7KZA1_OPEBR</name>
<keyword evidence="2" id="KW-1185">Reference proteome</keyword>
<organism evidence="1 2">
    <name type="scientific">Operophtera brumata</name>
    <name type="common">Winter moth</name>
    <name type="synonym">Phalaena brumata</name>
    <dbReference type="NCBI Taxonomy" id="104452"/>
    <lineage>
        <taxon>Eukaryota</taxon>
        <taxon>Metazoa</taxon>
        <taxon>Ecdysozoa</taxon>
        <taxon>Arthropoda</taxon>
        <taxon>Hexapoda</taxon>
        <taxon>Insecta</taxon>
        <taxon>Pterygota</taxon>
        <taxon>Neoptera</taxon>
        <taxon>Endopterygota</taxon>
        <taxon>Lepidoptera</taxon>
        <taxon>Glossata</taxon>
        <taxon>Ditrysia</taxon>
        <taxon>Geometroidea</taxon>
        <taxon>Geometridae</taxon>
        <taxon>Larentiinae</taxon>
        <taxon>Operophtera</taxon>
    </lineage>
</organism>
<feature type="non-terminal residue" evidence="1">
    <location>
        <position position="69"/>
    </location>
</feature>
<comment type="caution">
    <text evidence="1">The sequence shown here is derived from an EMBL/GenBank/DDBJ whole genome shotgun (WGS) entry which is preliminary data.</text>
</comment>
<gene>
    <name evidence="1" type="ORF">OBRU01_18707</name>
</gene>
<feature type="non-terminal residue" evidence="1">
    <location>
        <position position="1"/>
    </location>
</feature>
<protein>
    <submittedName>
        <fullName evidence="1">Carboxyl/cholinesterase 7</fullName>
    </submittedName>
</protein>
<proteinExistence type="predicted"/>
<evidence type="ECO:0000313" key="2">
    <source>
        <dbReference type="Proteomes" id="UP000037510"/>
    </source>
</evidence>
<evidence type="ECO:0000313" key="1">
    <source>
        <dbReference type="EMBL" id="KOB68588.1"/>
    </source>
</evidence>
<dbReference type="AlphaFoldDB" id="A0A0L7KZA1"/>
<dbReference type="Proteomes" id="UP000037510">
    <property type="component" value="Unassembled WGS sequence"/>
</dbReference>
<reference evidence="1 2" key="1">
    <citation type="journal article" date="2015" name="Genome Biol. Evol.">
        <title>The genome of winter moth (Operophtera brumata) provides a genomic perspective on sexual dimorphism and phenology.</title>
        <authorList>
            <person name="Derks M.F."/>
            <person name="Smit S."/>
            <person name="Salis L."/>
            <person name="Schijlen E."/>
            <person name="Bossers A."/>
            <person name="Mateman C."/>
            <person name="Pijl A.S."/>
            <person name="de Ridder D."/>
            <person name="Groenen M.A."/>
            <person name="Visser M.E."/>
            <person name="Megens H.J."/>
        </authorList>
    </citation>
    <scope>NUCLEOTIDE SEQUENCE [LARGE SCALE GENOMIC DNA]</scope>
    <source>
        <strain evidence="1">WM2013NL</strain>
        <tissue evidence="1">Head and thorax</tissue>
    </source>
</reference>
<dbReference type="EMBL" id="JTDY01004112">
    <property type="protein sequence ID" value="KOB68588.1"/>
    <property type="molecule type" value="Genomic_DNA"/>
</dbReference>